<keyword evidence="2" id="KW-1133">Transmembrane helix</keyword>
<evidence type="ECO:0000256" key="2">
    <source>
        <dbReference type="SAM" id="Phobius"/>
    </source>
</evidence>
<sequence>MAKKKNTKRRAESAPRSSAPMDDPLGEFAGITMPEKDERPDDEAPRDEVVLEVEEDRARLLLQGVLYLLLAFFGLFLVAGGIGATQISQNMAYMILLLIGLPLAWFASKAMGRRLSKFFSRTNVIDFCRHGVVIYEGSDPKKALSVSYKDIKNYKVVRHGKSLRLLLGGAWVTHPSGLYFVDINRPFMESTLDSVEADVRRIMRENRVNERK</sequence>
<feature type="compositionally biased region" description="Basic and acidic residues" evidence="1">
    <location>
        <begin position="34"/>
        <end position="47"/>
    </location>
</feature>
<evidence type="ECO:0000313" key="3">
    <source>
        <dbReference type="EMBL" id="HIZ46446.1"/>
    </source>
</evidence>
<name>A0A9D2JE45_9ACTN</name>
<dbReference type="AlphaFoldDB" id="A0A9D2JE45"/>
<feature type="transmembrane region" description="Helical" evidence="2">
    <location>
        <begin position="91"/>
        <end position="108"/>
    </location>
</feature>
<dbReference type="EMBL" id="DXBM01000046">
    <property type="protein sequence ID" value="HIZ46446.1"/>
    <property type="molecule type" value="Genomic_DNA"/>
</dbReference>
<proteinExistence type="predicted"/>
<feature type="region of interest" description="Disordered" evidence="1">
    <location>
        <begin position="1"/>
        <end position="47"/>
    </location>
</feature>
<keyword evidence="2" id="KW-0472">Membrane</keyword>
<evidence type="ECO:0000313" key="4">
    <source>
        <dbReference type="Proteomes" id="UP000824062"/>
    </source>
</evidence>
<reference evidence="3" key="2">
    <citation type="submission" date="2021-04" db="EMBL/GenBank/DDBJ databases">
        <authorList>
            <person name="Gilroy R."/>
        </authorList>
    </citation>
    <scope>NUCLEOTIDE SEQUENCE</scope>
    <source>
        <strain evidence="3">ChiHjej12B11-14209</strain>
    </source>
</reference>
<gene>
    <name evidence="3" type="ORF">IAA19_05435</name>
</gene>
<reference evidence="3" key="1">
    <citation type="journal article" date="2021" name="PeerJ">
        <title>Extensive microbial diversity within the chicken gut microbiome revealed by metagenomics and culture.</title>
        <authorList>
            <person name="Gilroy R."/>
            <person name="Ravi A."/>
            <person name="Getino M."/>
            <person name="Pursley I."/>
            <person name="Horton D.L."/>
            <person name="Alikhan N.F."/>
            <person name="Baker D."/>
            <person name="Gharbi K."/>
            <person name="Hall N."/>
            <person name="Watson M."/>
            <person name="Adriaenssens E.M."/>
            <person name="Foster-Nyarko E."/>
            <person name="Jarju S."/>
            <person name="Secka A."/>
            <person name="Antonio M."/>
            <person name="Oren A."/>
            <person name="Chaudhuri R.R."/>
            <person name="La Ragione R."/>
            <person name="Hildebrand F."/>
            <person name="Pallen M.J."/>
        </authorList>
    </citation>
    <scope>NUCLEOTIDE SEQUENCE</scope>
    <source>
        <strain evidence="3">ChiHjej12B11-14209</strain>
    </source>
</reference>
<feature type="transmembrane region" description="Helical" evidence="2">
    <location>
        <begin position="65"/>
        <end position="85"/>
    </location>
</feature>
<dbReference type="Proteomes" id="UP000824062">
    <property type="component" value="Unassembled WGS sequence"/>
</dbReference>
<protein>
    <submittedName>
        <fullName evidence="3">Uncharacterized protein</fullName>
    </submittedName>
</protein>
<organism evidence="3 4">
    <name type="scientific">Candidatus Olsenella pullistercoris</name>
    <dbReference type="NCBI Taxonomy" id="2838712"/>
    <lineage>
        <taxon>Bacteria</taxon>
        <taxon>Bacillati</taxon>
        <taxon>Actinomycetota</taxon>
        <taxon>Coriobacteriia</taxon>
        <taxon>Coriobacteriales</taxon>
        <taxon>Atopobiaceae</taxon>
        <taxon>Olsenella</taxon>
    </lineage>
</organism>
<comment type="caution">
    <text evidence="3">The sequence shown here is derived from an EMBL/GenBank/DDBJ whole genome shotgun (WGS) entry which is preliminary data.</text>
</comment>
<accession>A0A9D2JE45</accession>
<keyword evidence="2" id="KW-0812">Transmembrane</keyword>
<evidence type="ECO:0000256" key="1">
    <source>
        <dbReference type="SAM" id="MobiDB-lite"/>
    </source>
</evidence>